<evidence type="ECO:0000256" key="2">
    <source>
        <dbReference type="ARBA" id="ARBA00022723"/>
    </source>
</evidence>
<proteinExistence type="predicted"/>
<keyword evidence="5" id="KW-0539">Nucleus</keyword>
<comment type="subcellular location">
    <subcellularLocation>
        <location evidence="1">Nucleus</location>
    </subcellularLocation>
</comment>
<dbReference type="GO" id="GO:0009788">
    <property type="term" value="P:negative regulation of abscisic acid-activated signaling pathway"/>
    <property type="evidence" value="ECO:0007669"/>
    <property type="project" value="InterPro"/>
</dbReference>
<name>A0A0B2PS19_GLYSO</name>
<protein>
    <submittedName>
        <fullName evidence="7">Zinc finger protein 4</fullName>
    </submittedName>
</protein>
<dbReference type="InterPro" id="IPR044246">
    <property type="entry name" value="ZFP3-like"/>
</dbReference>
<evidence type="ECO:0000256" key="4">
    <source>
        <dbReference type="ARBA" id="ARBA00022833"/>
    </source>
</evidence>
<keyword evidence="2" id="KW-0479">Metal-binding</keyword>
<dbReference type="GO" id="GO:0005634">
    <property type="term" value="C:nucleus"/>
    <property type="evidence" value="ECO:0007669"/>
    <property type="project" value="UniProtKB-SubCell"/>
</dbReference>
<evidence type="ECO:0000313" key="7">
    <source>
        <dbReference type="EMBL" id="KHN10479.1"/>
    </source>
</evidence>
<reference evidence="7" key="1">
    <citation type="submission" date="2014-07" db="EMBL/GenBank/DDBJ databases">
        <title>Identification of a novel salt tolerance gene in wild soybean by whole-genome sequencing.</title>
        <authorList>
            <person name="Lam H.-M."/>
            <person name="Qi X."/>
            <person name="Li M.-W."/>
            <person name="Liu X."/>
            <person name="Xie M."/>
            <person name="Ni M."/>
            <person name="Xu X."/>
        </authorList>
    </citation>
    <scope>NUCLEOTIDE SEQUENCE [LARGE SCALE GENOMIC DNA]</scope>
    <source>
        <tissue evidence="7">Root</tissue>
    </source>
</reference>
<keyword evidence="4" id="KW-0862">Zinc</keyword>
<gene>
    <name evidence="7" type="ORF">glysoja_035359</name>
</gene>
<evidence type="ECO:0000256" key="5">
    <source>
        <dbReference type="ARBA" id="ARBA00023242"/>
    </source>
</evidence>
<feature type="compositionally biased region" description="Polar residues" evidence="6">
    <location>
        <begin position="77"/>
        <end position="90"/>
    </location>
</feature>
<sequence>MKPNFDPEVEANAEDESEVSSKVSIQEACNDSCCDNLINISNITNPIGIHPNSEAISLDSTLNSMNSEPGERDSIGFSFSSNEPASQTTAPTIPRVFPCNFCQHKYISSQDLDGLIDEHRRERELAKRTMRMHSLFLLPDCSI</sequence>
<organism evidence="7">
    <name type="scientific">Glycine soja</name>
    <name type="common">Wild soybean</name>
    <dbReference type="NCBI Taxonomy" id="3848"/>
    <lineage>
        <taxon>Eukaryota</taxon>
        <taxon>Viridiplantae</taxon>
        <taxon>Streptophyta</taxon>
        <taxon>Embryophyta</taxon>
        <taxon>Tracheophyta</taxon>
        <taxon>Spermatophyta</taxon>
        <taxon>Magnoliopsida</taxon>
        <taxon>eudicotyledons</taxon>
        <taxon>Gunneridae</taxon>
        <taxon>Pentapetalae</taxon>
        <taxon>rosids</taxon>
        <taxon>fabids</taxon>
        <taxon>Fabales</taxon>
        <taxon>Fabaceae</taxon>
        <taxon>Papilionoideae</taxon>
        <taxon>50 kb inversion clade</taxon>
        <taxon>NPAAA clade</taxon>
        <taxon>indigoferoid/millettioid clade</taxon>
        <taxon>Phaseoleae</taxon>
        <taxon>Glycine</taxon>
        <taxon>Glycine subgen. Soja</taxon>
    </lineage>
</organism>
<dbReference type="EMBL" id="KN664397">
    <property type="protein sequence ID" value="KHN10479.1"/>
    <property type="molecule type" value="Genomic_DNA"/>
</dbReference>
<dbReference type="Proteomes" id="UP000053555">
    <property type="component" value="Unassembled WGS sequence"/>
</dbReference>
<feature type="region of interest" description="Disordered" evidence="6">
    <location>
        <begin position="64"/>
        <end position="90"/>
    </location>
</feature>
<accession>A0A0B2PS19</accession>
<dbReference type="PANTHER" id="PTHR47287:SF18">
    <property type="entry name" value="TRANSCRIPTION FACTOR C2H2 FAMILY"/>
    <property type="match status" value="1"/>
</dbReference>
<dbReference type="GO" id="GO:0008270">
    <property type="term" value="F:zinc ion binding"/>
    <property type="evidence" value="ECO:0007669"/>
    <property type="project" value="UniProtKB-KW"/>
</dbReference>
<dbReference type="AlphaFoldDB" id="A0A0B2PS19"/>
<dbReference type="PANTHER" id="PTHR47287">
    <property type="entry name" value="C2H2 AND C2HC ZINC FINGERS SUPERFAMILY PROTEIN"/>
    <property type="match status" value="1"/>
</dbReference>
<evidence type="ECO:0000256" key="6">
    <source>
        <dbReference type="SAM" id="MobiDB-lite"/>
    </source>
</evidence>
<evidence type="ECO:0000256" key="1">
    <source>
        <dbReference type="ARBA" id="ARBA00004123"/>
    </source>
</evidence>
<keyword evidence="3" id="KW-0863">Zinc-finger</keyword>
<evidence type="ECO:0000256" key="3">
    <source>
        <dbReference type="ARBA" id="ARBA00022771"/>
    </source>
</evidence>